<organism evidence="2 3">
    <name type="scientific">Clarias magur</name>
    <name type="common">Asian catfish</name>
    <name type="synonym">Macropteronotus magur</name>
    <dbReference type="NCBI Taxonomy" id="1594786"/>
    <lineage>
        <taxon>Eukaryota</taxon>
        <taxon>Metazoa</taxon>
        <taxon>Chordata</taxon>
        <taxon>Craniata</taxon>
        <taxon>Vertebrata</taxon>
        <taxon>Euteleostomi</taxon>
        <taxon>Actinopterygii</taxon>
        <taxon>Neopterygii</taxon>
        <taxon>Teleostei</taxon>
        <taxon>Ostariophysi</taxon>
        <taxon>Siluriformes</taxon>
        <taxon>Clariidae</taxon>
        <taxon>Clarias</taxon>
    </lineage>
</organism>
<dbReference type="AlphaFoldDB" id="A0A8J4U890"/>
<feature type="non-terminal residue" evidence="2">
    <location>
        <position position="81"/>
    </location>
</feature>
<keyword evidence="3" id="KW-1185">Reference proteome</keyword>
<feature type="non-terminal residue" evidence="2">
    <location>
        <position position="1"/>
    </location>
</feature>
<gene>
    <name evidence="2" type="ORF">DAT39_007859</name>
</gene>
<reference evidence="2" key="1">
    <citation type="submission" date="2020-07" db="EMBL/GenBank/DDBJ databases">
        <title>Clarias magur genome sequencing, assembly and annotation.</title>
        <authorList>
            <person name="Kushwaha B."/>
            <person name="Kumar R."/>
            <person name="Das P."/>
            <person name="Joshi C.G."/>
            <person name="Kumar D."/>
            <person name="Nagpure N.S."/>
            <person name="Pandey M."/>
            <person name="Agarwal S."/>
            <person name="Srivastava S."/>
            <person name="Singh M."/>
            <person name="Sahoo L."/>
            <person name="Jayasankar P."/>
            <person name="Meher P.K."/>
            <person name="Koringa P.G."/>
            <person name="Iquebal M.A."/>
            <person name="Das S.P."/>
            <person name="Bit A."/>
            <person name="Patnaik S."/>
            <person name="Patel N."/>
            <person name="Shah T.M."/>
            <person name="Hinsu A."/>
            <person name="Jena J.K."/>
        </authorList>
    </citation>
    <scope>NUCLEOTIDE SEQUENCE</scope>
    <source>
        <strain evidence="2">CIFAMagur01</strain>
        <tissue evidence="2">Testis</tissue>
    </source>
</reference>
<keyword evidence="1" id="KW-0175">Coiled coil</keyword>
<sequence length="81" mass="9596">EDTPIKAKKPKKKMQFNKKIMDSIKESCSTVVGSCAVDKLTEKQEMVGEIERLKKEIKNLEEDWKYERSYRLKAERTKIME</sequence>
<dbReference type="Proteomes" id="UP000727407">
    <property type="component" value="Unassembled WGS sequence"/>
</dbReference>
<evidence type="ECO:0000313" key="3">
    <source>
        <dbReference type="Proteomes" id="UP000727407"/>
    </source>
</evidence>
<protein>
    <submittedName>
        <fullName evidence="2">Uncharacterized protein</fullName>
    </submittedName>
</protein>
<dbReference type="EMBL" id="QNUK01000090">
    <property type="protein sequence ID" value="KAF5902443.1"/>
    <property type="molecule type" value="Genomic_DNA"/>
</dbReference>
<evidence type="ECO:0000256" key="1">
    <source>
        <dbReference type="SAM" id="Coils"/>
    </source>
</evidence>
<accession>A0A8J4U890</accession>
<feature type="coiled-coil region" evidence="1">
    <location>
        <begin position="36"/>
        <end position="63"/>
    </location>
</feature>
<proteinExistence type="predicted"/>
<comment type="caution">
    <text evidence="2">The sequence shown here is derived from an EMBL/GenBank/DDBJ whole genome shotgun (WGS) entry which is preliminary data.</text>
</comment>
<name>A0A8J4U890_CLAMG</name>
<evidence type="ECO:0000313" key="2">
    <source>
        <dbReference type="EMBL" id="KAF5902443.1"/>
    </source>
</evidence>